<dbReference type="EMBL" id="SMBX01000001">
    <property type="protein sequence ID" value="TCV02594.1"/>
    <property type="molecule type" value="Genomic_DNA"/>
</dbReference>
<evidence type="ECO:0000256" key="1">
    <source>
        <dbReference type="ARBA" id="ARBA00006987"/>
    </source>
</evidence>
<comment type="similarity">
    <text evidence="1">Belongs to the UPF0065 (bug) family.</text>
</comment>
<gene>
    <name evidence="3" type="ORF">EV686_10148</name>
</gene>
<dbReference type="SUPFAM" id="SSF53850">
    <property type="entry name" value="Periplasmic binding protein-like II"/>
    <property type="match status" value="1"/>
</dbReference>
<organism evidence="3 4">
    <name type="scientific">Paracandidimonas soli</name>
    <dbReference type="NCBI Taxonomy" id="1917182"/>
    <lineage>
        <taxon>Bacteria</taxon>
        <taxon>Pseudomonadati</taxon>
        <taxon>Pseudomonadota</taxon>
        <taxon>Betaproteobacteria</taxon>
        <taxon>Burkholderiales</taxon>
        <taxon>Alcaligenaceae</taxon>
        <taxon>Paracandidimonas</taxon>
    </lineage>
</organism>
<sequence>MMNQNRRTLLAAALSAIGYATLGGMPAMAAESYPSRPVTVVVPYPAGGPADVATRFFTETMSKHLNQRIIVENVAGATGLIGAARVLRAPADGYTFLTGTSQEIIIGSLLNPAATFEPTDFQLIGPVHETNLVLLTKTDLPVGNLDEFIEYARASKESLSFATVGIDSLYHMMGDAMGKRIGAEFLHVPYPGGAPALQALAGGQVDFAILPYQRSMEELVQQGRFKIMTTFSKRLPPPVKNLPTIDQNALLSDFVYTIPGGYYMRADTPEEVVKVLRDAIAATVNDQNIRDRLEAEGRLVLEPMVDREQVAAYFAQLVETHRKLLINVGRTPLR</sequence>
<keyword evidence="3" id="KW-0675">Receptor</keyword>
<protein>
    <submittedName>
        <fullName evidence="3">Tripartite-type tricarboxylate transporter receptor subunit TctC</fullName>
    </submittedName>
</protein>
<dbReference type="PIRSF" id="PIRSF017082">
    <property type="entry name" value="YflP"/>
    <property type="match status" value="1"/>
</dbReference>
<dbReference type="InterPro" id="IPR042100">
    <property type="entry name" value="Bug_dom1"/>
</dbReference>
<dbReference type="Gene3D" id="3.40.190.150">
    <property type="entry name" value="Bordetella uptake gene, domain 1"/>
    <property type="match status" value="1"/>
</dbReference>
<comment type="caution">
    <text evidence="3">The sequence shown here is derived from an EMBL/GenBank/DDBJ whole genome shotgun (WGS) entry which is preliminary data.</text>
</comment>
<dbReference type="AlphaFoldDB" id="A0A4R3VFT9"/>
<name>A0A4R3VFT9_9BURK</name>
<dbReference type="InterPro" id="IPR005064">
    <property type="entry name" value="BUG"/>
</dbReference>
<evidence type="ECO:0000313" key="4">
    <source>
        <dbReference type="Proteomes" id="UP000294692"/>
    </source>
</evidence>
<keyword evidence="2" id="KW-0732">Signal</keyword>
<dbReference type="Pfam" id="PF03401">
    <property type="entry name" value="TctC"/>
    <property type="match status" value="1"/>
</dbReference>
<accession>A0A4R3VFT9</accession>
<dbReference type="RefSeq" id="WP_132472285.1">
    <property type="nucleotide sequence ID" value="NZ_JBHRVM010000001.1"/>
</dbReference>
<dbReference type="Gene3D" id="3.40.190.10">
    <property type="entry name" value="Periplasmic binding protein-like II"/>
    <property type="match status" value="1"/>
</dbReference>
<keyword evidence="4" id="KW-1185">Reference proteome</keyword>
<feature type="signal peptide" evidence="2">
    <location>
        <begin position="1"/>
        <end position="29"/>
    </location>
</feature>
<dbReference type="PROSITE" id="PS51318">
    <property type="entry name" value="TAT"/>
    <property type="match status" value="1"/>
</dbReference>
<dbReference type="InterPro" id="IPR006311">
    <property type="entry name" value="TAT_signal"/>
</dbReference>
<dbReference type="OrthoDB" id="8678477at2"/>
<feature type="chain" id="PRO_5020871705" evidence="2">
    <location>
        <begin position="30"/>
        <end position="334"/>
    </location>
</feature>
<dbReference type="PANTHER" id="PTHR42928:SF5">
    <property type="entry name" value="BLR1237 PROTEIN"/>
    <property type="match status" value="1"/>
</dbReference>
<dbReference type="PANTHER" id="PTHR42928">
    <property type="entry name" value="TRICARBOXYLATE-BINDING PROTEIN"/>
    <property type="match status" value="1"/>
</dbReference>
<reference evidence="3 4" key="1">
    <citation type="submission" date="2019-03" db="EMBL/GenBank/DDBJ databases">
        <title>Genomic Encyclopedia of Type Strains, Phase IV (KMG-IV): sequencing the most valuable type-strain genomes for metagenomic binning, comparative biology and taxonomic classification.</title>
        <authorList>
            <person name="Goeker M."/>
        </authorList>
    </citation>
    <scope>NUCLEOTIDE SEQUENCE [LARGE SCALE GENOMIC DNA]</scope>
    <source>
        <strain evidence="3 4">DSM 100048</strain>
    </source>
</reference>
<evidence type="ECO:0000313" key="3">
    <source>
        <dbReference type="EMBL" id="TCV02594.1"/>
    </source>
</evidence>
<evidence type="ECO:0000256" key="2">
    <source>
        <dbReference type="SAM" id="SignalP"/>
    </source>
</evidence>
<proteinExistence type="inferred from homology"/>
<dbReference type="Proteomes" id="UP000294692">
    <property type="component" value="Unassembled WGS sequence"/>
</dbReference>
<dbReference type="CDD" id="cd07012">
    <property type="entry name" value="PBP2_Bug_TTT"/>
    <property type="match status" value="1"/>
</dbReference>